<dbReference type="InterPro" id="IPR027417">
    <property type="entry name" value="P-loop_NTPase"/>
</dbReference>
<dbReference type="InterPro" id="IPR041664">
    <property type="entry name" value="AAA_16"/>
</dbReference>
<dbReference type="RefSeq" id="WP_310371203.1">
    <property type="nucleotide sequence ID" value="NZ_JAVDYB010000001.1"/>
</dbReference>
<dbReference type="PRINTS" id="PR00038">
    <property type="entry name" value="HTHLUXR"/>
</dbReference>
<dbReference type="PANTHER" id="PTHR16305">
    <property type="entry name" value="TESTICULAR SOLUBLE ADENYLYL CYCLASE"/>
    <property type="match status" value="1"/>
</dbReference>
<dbReference type="Pfam" id="PF00196">
    <property type="entry name" value="GerE"/>
    <property type="match status" value="1"/>
</dbReference>
<dbReference type="GO" id="GO:0004016">
    <property type="term" value="F:adenylate cyclase activity"/>
    <property type="evidence" value="ECO:0007669"/>
    <property type="project" value="TreeGrafter"/>
</dbReference>
<dbReference type="InterPro" id="IPR016032">
    <property type="entry name" value="Sig_transdc_resp-reg_C-effctor"/>
</dbReference>
<dbReference type="PROSITE" id="PS00622">
    <property type="entry name" value="HTH_LUXR_1"/>
    <property type="match status" value="1"/>
</dbReference>
<dbReference type="SUPFAM" id="SSF46894">
    <property type="entry name" value="C-terminal effector domain of the bipartite response regulators"/>
    <property type="match status" value="1"/>
</dbReference>
<dbReference type="Proteomes" id="UP001183643">
    <property type="component" value="Unassembled WGS sequence"/>
</dbReference>
<reference evidence="4" key="1">
    <citation type="submission" date="2023-07" db="EMBL/GenBank/DDBJ databases">
        <title>Sequencing the genomes of 1000 actinobacteria strains.</title>
        <authorList>
            <person name="Klenk H.-P."/>
        </authorList>
    </citation>
    <scope>NUCLEOTIDE SEQUENCE</scope>
    <source>
        <strain evidence="4">DSM 44707</strain>
    </source>
</reference>
<dbReference type="Gene3D" id="1.10.10.10">
    <property type="entry name" value="Winged helix-like DNA-binding domain superfamily/Winged helix DNA-binding domain"/>
    <property type="match status" value="1"/>
</dbReference>
<dbReference type="AlphaFoldDB" id="A0AAE3YTZ3"/>
<keyword evidence="4" id="KW-0238">DNA-binding</keyword>
<feature type="domain" description="HTH luxR-type" evidence="3">
    <location>
        <begin position="822"/>
        <end position="883"/>
    </location>
</feature>
<keyword evidence="2" id="KW-0067">ATP-binding</keyword>
<sequence length="883" mass="91973">MRISGLLIGRSEELRSVGELITGARAGRGGTLVLRGEAGIGKTALLDRAEEIADGFGVLRASGSEFEQELPFAALHQLCRPILGHLGELPARHREALEVAFGLVAGQPDALRVGLAILDLVTAAARERPLLCRVDDAQWLDAASSRAMLFLARRLGADPVVVLFAARPSAAPGELDELPELTVGGLSDEHARGLLAERSPFPLDERVRDRLVAEARGNPLALLHLPRAGGFAPPGAASAPSRVEREFAARLTGLSADARMLLVLAGADPTGDPALLWAAAGALGLDVSAAAPDAAGTGLAEFGARVRFCHPLARSAVYRAADPETLHAAHGALAEVTDPVTAPDRRAWHRALAGGAPDDDVAAELERGAVRARARGGVAAAAAFLERAAALSLDPGRRIERTLDAARAHLDAGGLRTAAELLTSVDPAVLDETQRARVEMLHGRLAFTRPGDDSGPALMVRAARRLSARDPDAARECFLDAVEMGLLVGRAGGVVEEIMATVRTEAPPPSTPDVLDALILLAAKGHRAAAPVLHDVLHDAGRPLWTHRPALAIMIASELFDLDTLDTIAAWLVRAGRESGSPSMLRLGLAQRAHNATLTGDIGQALAAAAEEEAIPDAGGSPVLYHRLLLAAHRGRAGEVSALAGAAAEGSAYVTNLHWATALLHNGLGDHPAALAAARRATAPGALFLTGAVLPELVEAAVRGDEPGLAAQALDALAEHTRAAGGGPVAGVVAYVRGLVTGEEEHFREAVERLAESPLVPYRGRAHLLYGEWLREAGRRGDAVAQLRAAHETLAAAGADAFAARAAAQLRAAGERVADRPSAPAHETLTMQEIAVARLVSAGATSKEVAGQLFISKRTVDAHLRNIFRKLGITSRAQLAGRL</sequence>
<dbReference type="PANTHER" id="PTHR16305:SF35">
    <property type="entry name" value="TRANSCRIPTIONAL ACTIVATOR DOMAIN"/>
    <property type="match status" value="1"/>
</dbReference>
<dbReference type="InterPro" id="IPR036388">
    <property type="entry name" value="WH-like_DNA-bd_sf"/>
</dbReference>
<evidence type="ECO:0000256" key="1">
    <source>
        <dbReference type="ARBA" id="ARBA00022741"/>
    </source>
</evidence>
<keyword evidence="5" id="KW-1185">Reference proteome</keyword>
<dbReference type="PROSITE" id="PS50043">
    <property type="entry name" value="HTH_LUXR_2"/>
    <property type="match status" value="1"/>
</dbReference>
<accession>A0AAE3YTZ3</accession>
<dbReference type="SUPFAM" id="SSF52540">
    <property type="entry name" value="P-loop containing nucleoside triphosphate hydrolases"/>
    <property type="match status" value="1"/>
</dbReference>
<protein>
    <submittedName>
        <fullName evidence="4">DNA-binding CsgD family transcriptional regulator</fullName>
    </submittedName>
</protein>
<name>A0AAE3YTZ3_9ACTN</name>
<dbReference type="InterPro" id="IPR000792">
    <property type="entry name" value="Tscrpt_reg_LuxR_C"/>
</dbReference>
<dbReference type="GO" id="GO:0005524">
    <property type="term" value="F:ATP binding"/>
    <property type="evidence" value="ECO:0007669"/>
    <property type="project" value="UniProtKB-KW"/>
</dbReference>
<evidence type="ECO:0000256" key="2">
    <source>
        <dbReference type="ARBA" id="ARBA00022840"/>
    </source>
</evidence>
<dbReference type="GO" id="GO:0006355">
    <property type="term" value="P:regulation of DNA-templated transcription"/>
    <property type="evidence" value="ECO:0007669"/>
    <property type="project" value="InterPro"/>
</dbReference>
<comment type="caution">
    <text evidence="4">The sequence shown here is derived from an EMBL/GenBank/DDBJ whole genome shotgun (WGS) entry which is preliminary data.</text>
</comment>
<organism evidence="4 5">
    <name type="scientific">Catenuloplanes atrovinosus</name>
    <dbReference type="NCBI Taxonomy" id="137266"/>
    <lineage>
        <taxon>Bacteria</taxon>
        <taxon>Bacillati</taxon>
        <taxon>Actinomycetota</taxon>
        <taxon>Actinomycetes</taxon>
        <taxon>Micromonosporales</taxon>
        <taxon>Micromonosporaceae</taxon>
        <taxon>Catenuloplanes</taxon>
    </lineage>
</organism>
<evidence type="ECO:0000259" key="3">
    <source>
        <dbReference type="PROSITE" id="PS50043"/>
    </source>
</evidence>
<gene>
    <name evidence="4" type="ORF">J2S41_005127</name>
</gene>
<dbReference type="EMBL" id="JAVDYB010000001">
    <property type="protein sequence ID" value="MDR7278349.1"/>
    <property type="molecule type" value="Genomic_DNA"/>
</dbReference>
<dbReference type="Pfam" id="PF13191">
    <property type="entry name" value="AAA_16"/>
    <property type="match status" value="1"/>
</dbReference>
<dbReference type="GO" id="GO:0005737">
    <property type="term" value="C:cytoplasm"/>
    <property type="evidence" value="ECO:0007669"/>
    <property type="project" value="TreeGrafter"/>
</dbReference>
<dbReference type="CDD" id="cd06170">
    <property type="entry name" value="LuxR_C_like"/>
    <property type="match status" value="1"/>
</dbReference>
<proteinExistence type="predicted"/>
<evidence type="ECO:0000313" key="5">
    <source>
        <dbReference type="Proteomes" id="UP001183643"/>
    </source>
</evidence>
<evidence type="ECO:0000313" key="4">
    <source>
        <dbReference type="EMBL" id="MDR7278349.1"/>
    </source>
</evidence>
<dbReference type="GO" id="GO:0003677">
    <property type="term" value="F:DNA binding"/>
    <property type="evidence" value="ECO:0007669"/>
    <property type="project" value="UniProtKB-KW"/>
</dbReference>
<dbReference type="SMART" id="SM00421">
    <property type="entry name" value="HTH_LUXR"/>
    <property type="match status" value="1"/>
</dbReference>
<keyword evidence="1" id="KW-0547">Nucleotide-binding</keyword>